<proteinExistence type="predicted"/>
<accession>A0A1W1H8L1</accession>
<keyword evidence="2" id="KW-1185">Reference proteome</keyword>
<dbReference type="AlphaFoldDB" id="A0A1W1H8L1"/>
<name>A0A1W1H8L1_9BACT</name>
<gene>
    <name evidence="1" type="ORF">MTBBW1_1480007</name>
</gene>
<reference evidence="1 2" key="1">
    <citation type="submission" date="2017-03" db="EMBL/GenBank/DDBJ databases">
        <authorList>
            <person name="Afonso C.L."/>
            <person name="Miller P.J."/>
            <person name="Scott M.A."/>
            <person name="Spackman E."/>
            <person name="Goraichik I."/>
            <person name="Dimitrov K.M."/>
            <person name="Suarez D.L."/>
            <person name="Swayne D.E."/>
        </authorList>
    </citation>
    <scope>NUCLEOTIDE SEQUENCE [LARGE SCALE GENOMIC DNA]</scope>
    <source>
        <strain evidence="1">PRJEB14757</strain>
    </source>
</reference>
<dbReference type="STRING" id="1246637.MTBBW1_1480007"/>
<dbReference type="EMBL" id="FWEV01000055">
    <property type="protein sequence ID" value="SLM28718.1"/>
    <property type="molecule type" value="Genomic_DNA"/>
</dbReference>
<evidence type="ECO:0000313" key="1">
    <source>
        <dbReference type="EMBL" id="SLM28718.1"/>
    </source>
</evidence>
<protein>
    <submittedName>
        <fullName evidence="1">Uncharacterized protein</fullName>
    </submittedName>
</protein>
<sequence>MEAKNGGMRNTCESLINAVSDERLKMLSSLDQNGKGYGCDVLVSSYVI</sequence>
<evidence type="ECO:0000313" key="2">
    <source>
        <dbReference type="Proteomes" id="UP000191931"/>
    </source>
</evidence>
<organism evidence="1 2">
    <name type="scientific">Desulfamplus magnetovallimortis</name>
    <dbReference type="NCBI Taxonomy" id="1246637"/>
    <lineage>
        <taxon>Bacteria</taxon>
        <taxon>Pseudomonadati</taxon>
        <taxon>Thermodesulfobacteriota</taxon>
        <taxon>Desulfobacteria</taxon>
        <taxon>Desulfobacterales</taxon>
        <taxon>Desulfobacteraceae</taxon>
        <taxon>Desulfamplus</taxon>
    </lineage>
</organism>
<dbReference type="Proteomes" id="UP000191931">
    <property type="component" value="Unassembled WGS sequence"/>
</dbReference>